<feature type="compositionally biased region" description="Low complexity" evidence="1">
    <location>
        <begin position="98"/>
        <end position="107"/>
    </location>
</feature>
<protein>
    <submittedName>
        <fullName evidence="2">Uncharacterized protein</fullName>
    </submittedName>
</protein>
<comment type="caution">
    <text evidence="2">The sequence shown here is derived from an EMBL/GenBank/DDBJ whole genome shotgun (WGS) entry which is preliminary data.</text>
</comment>
<accession>A0AAE1G6U0</accession>
<evidence type="ECO:0000256" key="1">
    <source>
        <dbReference type="SAM" id="MobiDB-lite"/>
    </source>
</evidence>
<dbReference type="Proteomes" id="UP001286313">
    <property type="component" value="Unassembled WGS sequence"/>
</dbReference>
<proteinExistence type="predicted"/>
<gene>
    <name evidence="2" type="ORF">Pcinc_009748</name>
</gene>
<organism evidence="2 3">
    <name type="scientific">Petrolisthes cinctipes</name>
    <name type="common">Flat porcelain crab</name>
    <dbReference type="NCBI Taxonomy" id="88211"/>
    <lineage>
        <taxon>Eukaryota</taxon>
        <taxon>Metazoa</taxon>
        <taxon>Ecdysozoa</taxon>
        <taxon>Arthropoda</taxon>
        <taxon>Crustacea</taxon>
        <taxon>Multicrustacea</taxon>
        <taxon>Malacostraca</taxon>
        <taxon>Eumalacostraca</taxon>
        <taxon>Eucarida</taxon>
        <taxon>Decapoda</taxon>
        <taxon>Pleocyemata</taxon>
        <taxon>Anomura</taxon>
        <taxon>Galatheoidea</taxon>
        <taxon>Porcellanidae</taxon>
        <taxon>Petrolisthes</taxon>
    </lineage>
</organism>
<name>A0AAE1G6U0_PETCI</name>
<sequence length="151" mass="16041">MREKEEQEKKEEGGEGWRGYGMKAVDCPFCTLGERDIVIEGHEPSVAGLDLNLMRVGCNVNPAFITPHNAPSLPAITTTLHAPSPTPLSSPPLPSPVPHSSLQSPTPLSSPPLPSPVLHSPLQSPTPLSSSPLSPSPIRTNIKSFSTDLLN</sequence>
<feature type="compositionally biased region" description="Low complexity" evidence="1">
    <location>
        <begin position="116"/>
        <end position="137"/>
    </location>
</feature>
<feature type="compositionally biased region" description="Pro residues" evidence="1">
    <location>
        <begin position="84"/>
        <end position="97"/>
    </location>
</feature>
<evidence type="ECO:0000313" key="3">
    <source>
        <dbReference type="Proteomes" id="UP001286313"/>
    </source>
</evidence>
<feature type="compositionally biased region" description="Polar residues" evidence="1">
    <location>
        <begin position="138"/>
        <end position="151"/>
    </location>
</feature>
<dbReference type="EMBL" id="JAWQEG010000732">
    <property type="protein sequence ID" value="KAK3886082.1"/>
    <property type="molecule type" value="Genomic_DNA"/>
</dbReference>
<dbReference type="AlphaFoldDB" id="A0AAE1G6U0"/>
<reference evidence="2" key="1">
    <citation type="submission" date="2023-10" db="EMBL/GenBank/DDBJ databases">
        <title>Genome assemblies of two species of porcelain crab, Petrolisthes cinctipes and Petrolisthes manimaculis (Anomura: Porcellanidae).</title>
        <authorList>
            <person name="Angst P."/>
        </authorList>
    </citation>
    <scope>NUCLEOTIDE SEQUENCE</scope>
    <source>
        <strain evidence="2">PB745_01</strain>
        <tissue evidence="2">Gill</tissue>
    </source>
</reference>
<evidence type="ECO:0000313" key="2">
    <source>
        <dbReference type="EMBL" id="KAK3886082.1"/>
    </source>
</evidence>
<feature type="region of interest" description="Disordered" evidence="1">
    <location>
        <begin position="67"/>
        <end position="151"/>
    </location>
</feature>
<keyword evidence="3" id="KW-1185">Reference proteome</keyword>